<protein>
    <submittedName>
        <fullName evidence="2">Uncharacterized protein</fullName>
    </submittedName>
</protein>
<reference evidence="2" key="1">
    <citation type="submission" date="2020-03" db="EMBL/GenBank/DDBJ databases">
        <authorList>
            <person name="Weist P."/>
        </authorList>
    </citation>
    <scope>NUCLEOTIDE SEQUENCE</scope>
</reference>
<feature type="region of interest" description="Disordered" evidence="1">
    <location>
        <begin position="61"/>
        <end position="110"/>
    </location>
</feature>
<dbReference type="AlphaFoldDB" id="A0A9N7TZE5"/>
<proteinExistence type="predicted"/>
<keyword evidence="3" id="KW-1185">Reference proteome</keyword>
<accession>A0A9N7TZE5</accession>
<comment type="caution">
    <text evidence="2">The sequence shown here is derived from an EMBL/GenBank/DDBJ whole genome shotgun (WGS) entry which is preliminary data.</text>
</comment>
<dbReference type="Proteomes" id="UP001153269">
    <property type="component" value="Unassembled WGS sequence"/>
</dbReference>
<sequence length="110" mass="12898">MSHSDYTGLILHSHHLTSSVTVWFCRATSHTKDNRSMYVEASLKPARATSLDFELTCKTEAATERRRRRRKRHEKRRGGFTYHTRAEGRELSAALHERETEEKQPPRHPQ</sequence>
<dbReference type="EMBL" id="CADEAL010000513">
    <property type="protein sequence ID" value="CAB1421226.1"/>
    <property type="molecule type" value="Genomic_DNA"/>
</dbReference>
<evidence type="ECO:0000313" key="2">
    <source>
        <dbReference type="EMBL" id="CAB1421226.1"/>
    </source>
</evidence>
<evidence type="ECO:0000256" key="1">
    <source>
        <dbReference type="SAM" id="MobiDB-lite"/>
    </source>
</evidence>
<feature type="compositionally biased region" description="Basic and acidic residues" evidence="1">
    <location>
        <begin position="84"/>
        <end position="110"/>
    </location>
</feature>
<evidence type="ECO:0000313" key="3">
    <source>
        <dbReference type="Proteomes" id="UP001153269"/>
    </source>
</evidence>
<feature type="compositionally biased region" description="Basic residues" evidence="1">
    <location>
        <begin position="65"/>
        <end position="78"/>
    </location>
</feature>
<organism evidence="2 3">
    <name type="scientific">Pleuronectes platessa</name>
    <name type="common">European plaice</name>
    <dbReference type="NCBI Taxonomy" id="8262"/>
    <lineage>
        <taxon>Eukaryota</taxon>
        <taxon>Metazoa</taxon>
        <taxon>Chordata</taxon>
        <taxon>Craniata</taxon>
        <taxon>Vertebrata</taxon>
        <taxon>Euteleostomi</taxon>
        <taxon>Actinopterygii</taxon>
        <taxon>Neopterygii</taxon>
        <taxon>Teleostei</taxon>
        <taxon>Neoteleostei</taxon>
        <taxon>Acanthomorphata</taxon>
        <taxon>Carangaria</taxon>
        <taxon>Pleuronectiformes</taxon>
        <taxon>Pleuronectoidei</taxon>
        <taxon>Pleuronectidae</taxon>
        <taxon>Pleuronectes</taxon>
    </lineage>
</organism>
<name>A0A9N7TZE5_PLEPL</name>
<gene>
    <name evidence="2" type="ORF">PLEPLA_LOCUS9108</name>
</gene>